<feature type="region of interest" description="Disordered" evidence="2">
    <location>
        <begin position="433"/>
        <end position="504"/>
    </location>
</feature>
<protein>
    <recommendedName>
        <fullName evidence="7">Chromosome partition protein Smc</fullName>
    </recommendedName>
</protein>
<feature type="compositionally biased region" description="Polar residues" evidence="2">
    <location>
        <begin position="20"/>
        <end position="35"/>
    </location>
</feature>
<evidence type="ECO:0000256" key="2">
    <source>
        <dbReference type="SAM" id="MobiDB-lite"/>
    </source>
</evidence>
<feature type="region of interest" description="Disordered" evidence="2">
    <location>
        <begin position="20"/>
        <end position="138"/>
    </location>
</feature>
<dbReference type="Proteomes" id="UP000322214">
    <property type="component" value="Chromosome"/>
</dbReference>
<feature type="coiled-coil region" evidence="1">
    <location>
        <begin position="390"/>
        <end position="424"/>
    </location>
</feature>
<dbReference type="RefSeq" id="WP_148618990.1">
    <property type="nucleotide sequence ID" value="NZ_CP042912.1"/>
</dbReference>
<keyword evidence="4" id="KW-0732">Signal</keyword>
<reference evidence="5 6" key="1">
    <citation type="submission" date="2019-08" db="EMBL/GenBank/DDBJ databases">
        <title>Deep-cultivation of Planctomycetes and their phenomic and genomic characterization uncovers novel biology.</title>
        <authorList>
            <person name="Wiegand S."/>
            <person name="Jogler M."/>
            <person name="Boedeker C."/>
            <person name="Pinto D."/>
            <person name="Vollmers J."/>
            <person name="Rivas-Marin E."/>
            <person name="Kohn T."/>
            <person name="Peeters S.H."/>
            <person name="Heuer A."/>
            <person name="Rast P."/>
            <person name="Oberbeckmann S."/>
            <person name="Bunk B."/>
            <person name="Jeske O."/>
            <person name="Meyerdierks A."/>
            <person name="Storesund J.E."/>
            <person name="Kallscheuer N."/>
            <person name="Luecker S."/>
            <person name="Lage O.M."/>
            <person name="Pohl T."/>
            <person name="Merkel B.J."/>
            <person name="Hornburger P."/>
            <person name="Mueller R.-W."/>
            <person name="Bruemmer F."/>
            <person name="Labrenz M."/>
            <person name="Spormann A.M."/>
            <person name="Op den Camp H."/>
            <person name="Overmann J."/>
            <person name="Amann R."/>
            <person name="Jetten M.S.M."/>
            <person name="Mascher T."/>
            <person name="Medema M.H."/>
            <person name="Devos D.P."/>
            <person name="Kaster A.-K."/>
            <person name="Ovreas L."/>
            <person name="Rohde M."/>
            <person name="Galperin M.Y."/>
            <person name="Jogler C."/>
        </authorList>
    </citation>
    <scope>NUCLEOTIDE SEQUENCE [LARGE SCALE GENOMIC DNA]</scope>
    <source>
        <strain evidence="5 6">FC18</strain>
    </source>
</reference>
<feature type="region of interest" description="Disordered" evidence="2">
    <location>
        <begin position="268"/>
        <end position="291"/>
    </location>
</feature>
<gene>
    <name evidence="5" type="ORF">MFFC18_40790</name>
</gene>
<feature type="chain" id="PRO_5022738822" description="Chromosome partition protein Smc" evidence="4">
    <location>
        <begin position="20"/>
        <end position="554"/>
    </location>
</feature>
<feature type="transmembrane region" description="Helical" evidence="3">
    <location>
        <begin position="512"/>
        <end position="531"/>
    </location>
</feature>
<keyword evidence="3" id="KW-1133">Transmembrane helix</keyword>
<dbReference type="EMBL" id="CP042912">
    <property type="protein sequence ID" value="QEG24163.1"/>
    <property type="molecule type" value="Genomic_DNA"/>
</dbReference>
<sequence length="554" mass="61217" precursor="true">MKGLMVTLLILSCTGMAQAQQSNNSNGFQTQSGTADRSAFGGSFDRSENAEPPVVPIETEDRMSGDRSSMAESGGTLGANRRARRAFGTPRANERTSETSTLLDSRSPVRDSYPPRNTLSPEIAGSSGLPARSGTPRYSEPDKNVCYLGIPPDVLTDLQKFGTVKAPVKDSMVNRITISDVNQPKPGPTAEVVPTLRGDTLVFTFNDKHLANLSDYSFEFEVPENLKGRYTSATIEYPPGLARATQSTQTPSAGFQSDDSRWRLAGATTMGNTSGRDDTTIDPNFRDTNVRQPNVRANPWEQNTAMSEIERRRLAYEKWLEEKEAQEKLALADSNRKLQQENERLRYEQQQIEARSRQDYRADRYANRNFGIGQPTPVAPPSNTTDTYVVSMLKSQMQDLQTRVAQLDNQNQSLGTEVQAVKADRDHLRNLFNISGDSRGDLVQGQRRAAQPGDRMNETPPPVADRAALSIGGFGNPNRTDTRSGAPQGTNPGQGVRDLDPENKTNDNATQLMLFLMLLGSVGLNLYLWALSRGFYLRYQELADELRETFTVTA</sequence>
<keyword evidence="6" id="KW-1185">Reference proteome</keyword>
<dbReference type="AlphaFoldDB" id="A0A5B9PPH3"/>
<feature type="coiled-coil region" evidence="1">
    <location>
        <begin position="328"/>
        <end position="355"/>
    </location>
</feature>
<proteinExistence type="predicted"/>
<keyword evidence="3" id="KW-0812">Transmembrane</keyword>
<evidence type="ECO:0000313" key="5">
    <source>
        <dbReference type="EMBL" id="QEG24163.1"/>
    </source>
</evidence>
<feature type="compositionally biased region" description="Basic and acidic residues" evidence="2">
    <location>
        <begin position="275"/>
        <end position="289"/>
    </location>
</feature>
<dbReference type="STRING" id="980251.GCA_001642875_00655"/>
<accession>A0A5B9PPH3</accession>
<feature type="signal peptide" evidence="4">
    <location>
        <begin position="1"/>
        <end position="19"/>
    </location>
</feature>
<keyword evidence="1" id="KW-0175">Coiled coil</keyword>
<feature type="compositionally biased region" description="Polar residues" evidence="2">
    <location>
        <begin position="477"/>
        <end position="493"/>
    </location>
</feature>
<evidence type="ECO:0000256" key="1">
    <source>
        <dbReference type="SAM" id="Coils"/>
    </source>
</evidence>
<name>A0A5B9PPH3_9BACT</name>
<dbReference type="Gene3D" id="1.20.5.1700">
    <property type="match status" value="1"/>
</dbReference>
<dbReference type="KEGG" id="mff:MFFC18_40790"/>
<organism evidence="5 6">
    <name type="scientific">Mariniblastus fucicola</name>
    <dbReference type="NCBI Taxonomy" id="980251"/>
    <lineage>
        <taxon>Bacteria</taxon>
        <taxon>Pseudomonadati</taxon>
        <taxon>Planctomycetota</taxon>
        <taxon>Planctomycetia</taxon>
        <taxon>Pirellulales</taxon>
        <taxon>Pirellulaceae</taxon>
        <taxon>Mariniblastus</taxon>
    </lineage>
</organism>
<evidence type="ECO:0000256" key="3">
    <source>
        <dbReference type="SAM" id="Phobius"/>
    </source>
</evidence>
<keyword evidence="3" id="KW-0472">Membrane</keyword>
<evidence type="ECO:0008006" key="7">
    <source>
        <dbReference type="Google" id="ProtNLM"/>
    </source>
</evidence>
<evidence type="ECO:0000313" key="6">
    <source>
        <dbReference type="Proteomes" id="UP000322214"/>
    </source>
</evidence>
<evidence type="ECO:0000256" key="4">
    <source>
        <dbReference type="SAM" id="SignalP"/>
    </source>
</evidence>